<evidence type="ECO:0000256" key="2">
    <source>
        <dbReference type="SAM" id="SignalP"/>
    </source>
</evidence>
<reference evidence="3" key="1">
    <citation type="journal article" date="2020" name="Fungal Divers.">
        <title>Resolving the Mortierellaceae phylogeny through synthesis of multi-gene phylogenetics and phylogenomics.</title>
        <authorList>
            <person name="Vandepol N."/>
            <person name="Liber J."/>
            <person name="Desiro A."/>
            <person name="Na H."/>
            <person name="Kennedy M."/>
            <person name="Barry K."/>
            <person name="Grigoriev I.V."/>
            <person name="Miller A.N."/>
            <person name="O'Donnell K."/>
            <person name="Stajich J.E."/>
            <person name="Bonito G."/>
        </authorList>
    </citation>
    <scope>NUCLEOTIDE SEQUENCE</scope>
    <source>
        <strain evidence="3">MES-2147</strain>
    </source>
</reference>
<keyword evidence="2" id="KW-0732">Signal</keyword>
<protein>
    <submittedName>
        <fullName evidence="3">Uncharacterized protein</fullName>
    </submittedName>
</protein>
<dbReference type="Proteomes" id="UP000749646">
    <property type="component" value="Unassembled WGS sequence"/>
</dbReference>
<feature type="compositionally biased region" description="Low complexity" evidence="1">
    <location>
        <begin position="245"/>
        <end position="264"/>
    </location>
</feature>
<keyword evidence="4" id="KW-1185">Reference proteome</keyword>
<dbReference type="OrthoDB" id="2437006at2759"/>
<sequence length="293" mass="31161">MRSTTASVATLFAMASFVAAQDANCSAILLDYAPNSNGKFQKCYTEQRLIHEVCDAKTAGCDQSALLSGINKYLGVCSASIDAEAVYGNVLQLGKNALEIFFAYPIHEAYCTADPNAKSTSAILPPVVAPKIYCLESSVQDPSSRFVSNLAVYLTSGTIRSAQLPFFIANNLPKEDVCSPCSQTAVKGTIEHLADNLMPRIAPFYTPEFVQYWTKFVPAYNTLCGTKFTQQWPVGTLNITTPNIPTGSPSTPATTLPTSTSPSTKEPKPNGALNIKPAAGVATAILMAAVALL</sequence>
<organism evidence="3 4">
    <name type="scientific">Modicella reniformis</name>
    <dbReference type="NCBI Taxonomy" id="1440133"/>
    <lineage>
        <taxon>Eukaryota</taxon>
        <taxon>Fungi</taxon>
        <taxon>Fungi incertae sedis</taxon>
        <taxon>Mucoromycota</taxon>
        <taxon>Mortierellomycotina</taxon>
        <taxon>Mortierellomycetes</taxon>
        <taxon>Mortierellales</taxon>
        <taxon>Mortierellaceae</taxon>
        <taxon>Modicella</taxon>
    </lineage>
</organism>
<comment type="caution">
    <text evidence="3">The sequence shown here is derived from an EMBL/GenBank/DDBJ whole genome shotgun (WGS) entry which is preliminary data.</text>
</comment>
<evidence type="ECO:0000256" key="1">
    <source>
        <dbReference type="SAM" id="MobiDB-lite"/>
    </source>
</evidence>
<dbReference type="EMBL" id="JAAAHW010003271">
    <property type="protein sequence ID" value="KAF9985859.1"/>
    <property type="molecule type" value="Genomic_DNA"/>
</dbReference>
<feature type="region of interest" description="Disordered" evidence="1">
    <location>
        <begin position="239"/>
        <end position="273"/>
    </location>
</feature>
<gene>
    <name evidence="3" type="ORF">BGZ65_009646</name>
</gene>
<evidence type="ECO:0000313" key="3">
    <source>
        <dbReference type="EMBL" id="KAF9985859.1"/>
    </source>
</evidence>
<dbReference type="AlphaFoldDB" id="A0A9P6MAW2"/>
<name>A0A9P6MAW2_9FUNG</name>
<evidence type="ECO:0000313" key="4">
    <source>
        <dbReference type="Proteomes" id="UP000749646"/>
    </source>
</evidence>
<proteinExistence type="predicted"/>
<feature type="signal peptide" evidence="2">
    <location>
        <begin position="1"/>
        <end position="20"/>
    </location>
</feature>
<accession>A0A9P6MAW2</accession>
<feature type="chain" id="PRO_5040312047" evidence="2">
    <location>
        <begin position="21"/>
        <end position="293"/>
    </location>
</feature>